<comment type="caution">
    <text evidence="2">The sequence shown here is derived from an EMBL/GenBank/DDBJ whole genome shotgun (WGS) entry which is preliminary data.</text>
</comment>
<gene>
    <name evidence="2" type="ORF">J2S45_001612</name>
</gene>
<name>A0ABT9PJN5_9ACTO</name>
<dbReference type="InterPro" id="IPR027065">
    <property type="entry name" value="Lon_Prtase"/>
</dbReference>
<dbReference type="InterPro" id="IPR008269">
    <property type="entry name" value="Lon_proteolytic"/>
</dbReference>
<evidence type="ECO:0000313" key="3">
    <source>
        <dbReference type="Proteomes" id="UP001230145"/>
    </source>
</evidence>
<dbReference type="Proteomes" id="UP001230145">
    <property type="component" value="Unassembled WGS sequence"/>
</dbReference>
<reference evidence="2 3" key="1">
    <citation type="submission" date="2023-07" db="EMBL/GenBank/DDBJ databases">
        <title>Sequencing the genomes of 1000 actinobacteria strains.</title>
        <authorList>
            <person name="Klenk H.-P."/>
        </authorList>
    </citation>
    <scope>NUCLEOTIDE SEQUENCE [LARGE SCALE GENOMIC DNA]</scope>
    <source>
        <strain evidence="2 3">DSM 19515</strain>
    </source>
</reference>
<evidence type="ECO:0000259" key="1">
    <source>
        <dbReference type="Pfam" id="PF05362"/>
    </source>
</evidence>
<dbReference type="SUPFAM" id="SSF54211">
    <property type="entry name" value="Ribosomal protein S5 domain 2-like"/>
    <property type="match status" value="1"/>
</dbReference>
<dbReference type="SUPFAM" id="SSF50156">
    <property type="entry name" value="PDZ domain-like"/>
    <property type="match status" value="1"/>
</dbReference>
<sequence>MSIARPSRAAVSGTIFAVLMVVGAALPSSYIVQRPGPVLDVTSANDGESLVTLTGTDTYDSETSFLMTTVSALGNADAGISGAVVAGALLTSDEVVPVRALYPVEVSSSQISEQNAELMTNSQDTAAAVAFEEAGLEVSMTLTVAGVPEGSPAEGIVEEGDVLRAIATEDRSATVATFRQLSDFLDATEPGTEVRLTVERDDSEQTLTTLTRGFEPDVTGWVHPGSALGVYVSVTDVQLPAQATYAVEGIGGPSAGTMFTLAIYDDVTPGSLGGDAVIAGTGAIAWDGEVEAIGGIRHKLAGASAAGATDFLAPAYNCPETIGYEPDGLNIWAVRTIDEAIGAVKAIGEGKTDSLTPCSALPAVGQEG</sequence>
<dbReference type="Gene3D" id="3.30.230.10">
    <property type="match status" value="1"/>
</dbReference>
<dbReference type="InterPro" id="IPR020568">
    <property type="entry name" value="Ribosomal_Su5_D2-typ_SF"/>
</dbReference>
<dbReference type="Gene3D" id="2.30.42.10">
    <property type="match status" value="1"/>
</dbReference>
<dbReference type="InterPro" id="IPR014721">
    <property type="entry name" value="Ribsml_uS5_D2-typ_fold_subgr"/>
</dbReference>
<dbReference type="EMBL" id="JAUSQL010000001">
    <property type="protein sequence ID" value="MDP9832933.1"/>
    <property type="molecule type" value="Genomic_DNA"/>
</dbReference>
<dbReference type="InterPro" id="IPR036034">
    <property type="entry name" value="PDZ_sf"/>
</dbReference>
<dbReference type="Pfam" id="PF05362">
    <property type="entry name" value="Lon_C"/>
    <property type="match status" value="1"/>
</dbReference>
<evidence type="ECO:0000313" key="2">
    <source>
        <dbReference type="EMBL" id="MDP9832933.1"/>
    </source>
</evidence>
<keyword evidence="3" id="KW-1185">Reference proteome</keyword>
<accession>A0ABT9PJN5</accession>
<organism evidence="2 3">
    <name type="scientific">Trueperella abortisuis</name>
    <dbReference type="NCBI Taxonomy" id="445930"/>
    <lineage>
        <taxon>Bacteria</taxon>
        <taxon>Bacillati</taxon>
        <taxon>Actinomycetota</taxon>
        <taxon>Actinomycetes</taxon>
        <taxon>Actinomycetales</taxon>
        <taxon>Actinomycetaceae</taxon>
        <taxon>Trueperella</taxon>
    </lineage>
</organism>
<proteinExistence type="predicted"/>
<dbReference type="PANTHER" id="PTHR10046">
    <property type="entry name" value="ATP DEPENDENT LON PROTEASE FAMILY MEMBER"/>
    <property type="match status" value="1"/>
</dbReference>
<feature type="domain" description="Lon proteolytic" evidence="1">
    <location>
        <begin position="251"/>
        <end position="338"/>
    </location>
</feature>
<dbReference type="RefSeq" id="WP_307635067.1">
    <property type="nucleotide sequence ID" value="NZ_CP133407.1"/>
</dbReference>
<protein>
    <submittedName>
        <fullName evidence="2">PDZ domain-containing protein</fullName>
    </submittedName>
</protein>